<feature type="transmembrane region" description="Helical" evidence="1">
    <location>
        <begin position="178"/>
        <end position="203"/>
    </location>
</feature>
<protein>
    <submittedName>
        <fullName evidence="3">DUF3153 domain-containing protein</fullName>
    </submittedName>
</protein>
<keyword evidence="4" id="KW-1185">Reference proteome</keyword>
<dbReference type="Pfam" id="PF21946">
    <property type="entry name" value="LppM"/>
    <property type="match status" value="1"/>
</dbReference>
<dbReference type="EMBL" id="JAFFZE010000011">
    <property type="protein sequence ID" value="MCT2584071.1"/>
    <property type="molecule type" value="Genomic_DNA"/>
</dbReference>
<feature type="domain" description="LppM" evidence="2">
    <location>
        <begin position="20"/>
        <end position="170"/>
    </location>
</feature>
<keyword evidence="1" id="KW-0472">Membrane</keyword>
<proteinExistence type="predicted"/>
<gene>
    <name evidence="3" type="ORF">JT362_13185</name>
</gene>
<keyword evidence="1" id="KW-1133">Transmembrane helix</keyword>
<keyword evidence="1" id="KW-0812">Transmembrane</keyword>
<comment type="caution">
    <text evidence="3">The sequence shown here is derived from an EMBL/GenBank/DDBJ whole genome shotgun (WGS) entry which is preliminary data.</text>
</comment>
<name>A0ABT2J8G9_9PSEU</name>
<sequence length="218" mass="23101">MLGLLVLLGLLTTSLTGCLRIHAALAVSQDDVVSGDVVVSALPRDREDKGPTLTIPPELADKVTMEPYSADGYVGQKLTLNNVGFTEFAVLVESISTAEQYRIAFHRSGSLVSLAGSIDLTRVPADRADVQLKVAFPGTVTRTTGDNTDGTVTWEPKPGAVTEFNATTQYANSSGVSWIQWVAMVGGGAVLVALLVVVLALSAHRRTLRAERLAAARR</sequence>
<organism evidence="3 4">
    <name type="scientific">Actinophytocola gossypii</name>
    <dbReference type="NCBI Taxonomy" id="2812003"/>
    <lineage>
        <taxon>Bacteria</taxon>
        <taxon>Bacillati</taxon>
        <taxon>Actinomycetota</taxon>
        <taxon>Actinomycetes</taxon>
        <taxon>Pseudonocardiales</taxon>
        <taxon>Pseudonocardiaceae</taxon>
    </lineage>
</organism>
<dbReference type="Proteomes" id="UP001156441">
    <property type="component" value="Unassembled WGS sequence"/>
</dbReference>
<accession>A0ABT2J8G9</accession>
<dbReference type="InterPro" id="IPR053807">
    <property type="entry name" value="LppM"/>
</dbReference>
<evidence type="ECO:0000313" key="3">
    <source>
        <dbReference type="EMBL" id="MCT2584071.1"/>
    </source>
</evidence>
<evidence type="ECO:0000259" key="2">
    <source>
        <dbReference type="Pfam" id="PF21946"/>
    </source>
</evidence>
<evidence type="ECO:0000313" key="4">
    <source>
        <dbReference type="Proteomes" id="UP001156441"/>
    </source>
</evidence>
<reference evidence="3 4" key="1">
    <citation type="submission" date="2021-02" db="EMBL/GenBank/DDBJ databases">
        <title>Actinophytocola xerophila sp. nov., isolated from soil of cotton cropping field.</title>
        <authorList>
            <person name="Huang R."/>
            <person name="Chen X."/>
            <person name="Ge X."/>
            <person name="Liu W."/>
        </authorList>
    </citation>
    <scope>NUCLEOTIDE SEQUENCE [LARGE SCALE GENOMIC DNA]</scope>
    <source>
        <strain evidence="3 4">S1-96</strain>
    </source>
</reference>
<dbReference type="RefSeq" id="WP_260191464.1">
    <property type="nucleotide sequence ID" value="NZ_JAFFZE010000011.1"/>
</dbReference>
<evidence type="ECO:0000256" key="1">
    <source>
        <dbReference type="SAM" id="Phobius"/>
    </source>
</evidence>